<name>A0ABS5EJ25_9PROT</name>
<dbReference type="Pfam" id="PF00535">
    <property type="entry name" value="Glycos_transf_2"/>
    <property type="match status" value="1"/>
</dbReference>
<dbReference type="Proteomes" id="UP000698752">
    <property type="component" value="Unassembled WGS sequence"/>
</dbReference>
<sequence length="333" mass="36470">MTAVDIIVPCYNYGRFLGRCVGSLLVQEGCDIRVLVIDDCSTDDSLATAQAIAATDPRVHLVAHPQNRGHIATYNEGIDWIEAPFMLLLSADDVLAPGALARATRLMEDDPSLAFVYGKAVKFTDEAVIAAEPTADPAAAVCHRSGRDFIASICGKPENPVETATVIVRSAIQKRVGGYRPELPHSGDLEMWLRLAVHGDVAEVEAVQAFTRIHAHNMRHGYSTERMLGDYRQRIEAFRLFFERGADGLADVAALEALARRGLSSELLWAAIRTFEEGAPREAEAMRNLAVAAFPPVTSSSLWWRLRVRELLGRRVWGAVDGMRRLRPSGGAP</sequence>
<evidence type="ECO:0000259" key="1">
    <source>
        <dbReference type="Pfam" id="PF00535"/>
    </source>
</evidence>
<dbReference type="CDD" id="cd00761">
    <property type="entry name" value="Glyco_tranf_GTA_type"/>
    <property type="match status" value="1"/>
</dbReference>
<reference evidence="3" key="1">
    <citation type="journal article" date="2021" name="Syst. Appl. Microbiol.">
        <title>Roseomonas hellenica sp. nov., isolated from roots of wild-growing Alkanna tinctoria.</title>
        <authorList>
            <person name="Rat A."/>
            <person name="Naranjo H.D."/>
            <person name="Lebbe L."/>
            <person name="Cnockaert M."/>
            <person name="Krigas N."/>
            <person name="Grigoriadou K."/>
            <person name="Maloupa E."/>
            <person name="Willems A."/>
        </authorList>
    </citation>
    <scope>NUCLEOTIDE SEQUENCE [LARGE SCALE GENOMIC DNA]</scope>
    <source>
        <strain evidence="3">LMG 31159</strain>
    </source>
</reference>
<dbReference type="PANTHER" id="PTHR43685:SF11">
    <property type="entry name" value="GLYCOSYLTRANSFERASE TAGX-RELATED"/>
    <property type="match status" value="1"/>
</dbReference>
<dbReference type="EMBL" id="JAAEDI010000015">
    <property type="protein sequence ID" value="MBR0651034.1"/>
    <property type="molecule type" value="Genomic_DNA"/>
</dbReference>
<dbReference type="RefSeq" id="WP_211869700.1">
    <property type="nucleotide sequence ID" value="NZ_JAAEDI010000015.1"/>
</dbReference>
<dbReference type="PANTHER" id="PTHR43685">
    <property type="entry name" value="GLYCOSYLTRANSFERASE"/>
    <property type="match status" value="1"/>
</dbReference>
<dbReference type="InterPro" id="IPR050834">
    <property type="entry name" value="Glycosyltransf_2"/>
</dbReference>
<dbReference type="Gene3D" id="3.90.550.10">
    <property type="entry name" value="Spore Coat Polysaccharide Biosynthesis Protein SpsA, Chain A"/>
    <property type="match status" value="1"/>
</dbReference>
<organism evidence="2 3">
    <name type="scientific">Neoroseomonas terrae</name>
    <dbReference type="NCBI Taxonomy" id="424799"/>
    <lineage>
        <taxon>Bacteria</taxon>
        <taxon>Pseudomonadati</taxon>
        <taxon>Pseudomonadota</taxon>
        <taxon>Alphaproteobacteria</taxon>
        <taxon>Acetobacterales</taxon>
        <taxon>Acetobacteraceae</taxon>
        <taxon>Neoroseomonas</taxon>
    </lineage>
</organism>
<evidence type="ECO:0000313" key="3">
    <source>
        <dbReference type="Proteomes" id="UP000698752"/>
    </source>
</evidence>
<dbReference type="InterPro" id="IPR029044">
    <property type="entry name" value="Nucleotide-diphossugar_trans"/>
</dbReference>
<evidence type="ECO:0000313" key="2">
    <source>
        <dbReference type="EMBL" id="MBR0651034.1"/>
    </source>
</evidence>
<comment type="caution">
    <text evidence="2">The sequence shown here is derived from an EMBL/GenBank/DDBJ whole genome shotgun (WGS) entry which is preliminary data.</text>
</comment>
<dbReference type="InterPro" id="IPR001173">
    <property type="entry name" value="Glyco_trans_2-like"/>
</dbReference>
<protein>
    <submittedName>
        <fullName evidence="2">Glycosyltransferase</fullName>
    </submittedName>
</protein>
<feature type="domain" description="Glycosyltransferase 2-like" evidence="1">
    <location>
        <begin position="6"/>
        <end position="123"/>
    </location>
</feature>
<dbReference type="SUPFAM" id="SSF53448">
    <property type="entry name" value="Nucleotide-diphospho-sugar transferases"/>
    <property type="match status" value="1"/>
</dbReference>
<keyword evidence="3" id="KW-1185">Reference proteome</keyword>
<gene>
    <name evidence="2" type="ORF">GXW78_15280</name>
</gene>
<accession>A0ABS5EJ25</accession>
<proteinExistence type="predicted"/>